<gene>
    <name evidence="1" type="ORF">Rhe02_19370</name>
</gene>
<dbReference type="Proteomes" id="UP000612899">
    <property type="component" value="Unassembled WGS sequence"/>
</dbReference>
<dbReference type="AlphaFoldDB" id="A0A8J3Q4V9"/>
<protein>
    <submittedName>
        <fullName evidence="1">Uncharacterized protein</fullName>
    </submittedName>
</protein>
<reference evidence="1" key="1">
    <citation type="submission" date="2021-01" db="EMBL/GenBank/DDBJ databases">
        <title>Whole genome shotgun sequence of Rhizocola hellebori NBRC 109834.</title>
        <authorList>
            <person name="Komaki H."/>
            <person name="Tamura T."/>
        </authorList>
    </citation>
    <scope>NUCLEOTIDE SEQUENCE</scope>
    <source>
        <strain evidence="1">NBRC 109834</strain>
    </source>
</reference>
<keyword evidence="2" id="KW-1185">Reference proteome</keyword>
<evidence type="ECO:0000313" key="1">
    <source>
        <dbReference type="EMBL" id="GIH03870.1"/>
    </source>
</evidence>
<accession>A0A8J3Q4V9</accession>
<dbReference type="EMBL" id="BONY01000009">
    <property type="protein sequence ID" value="GIH03870.1"/>
    <property type="molecule type" value="Genomic_DNA"/>
</dbReference>
<comment type="caution">
    <text evidence="1">The sequence shown here is derived from an EMBL/GenBank/DDBJ whole genome shotgun (WGS) entry which is preliminary data.</text>
</comment>
<organism evidence="1 2">
    <name type="scientific">Rhizocola hellebori</name>
    <dbReference type="NCBI Taxonomy" id="1392758"/>
    <lineage>
        <taxon>Bacteria</taxon>
        <taxon>Bacillati</taxon>
        <taxon>Actinomycetota</taxon>
        <taxon>Actinomycetes</taxon>
        <taxon>Micromonosporales</taxon>
        <taxon>Micromonosporaceae</taxon>
        <taxon>Rhizocola</taxon>
    </lineage>
</organism>
<evidence type="ECO:0000313" key="2">
    <source>
        <dbReference type="Proteomes" id="UP000612899"/>
    </source>
</evidence>
<name>A0A8J3Q4V9_9ACTN</name>
<sequence>MFLSTWAAVGASVNAWRVALQVVDLRNQAVTPHEPQVPVIETREFMADSVLQGKPEVLFSIIQGDPPNWM</sequence>
<proteinExistence type="predicted"/>